<dbReference type="InterPro" id="IPR020846">
    <property type="entry name" value="MFS_dom"/>
</dbReference>
<dbReference type="Pfam" id="PF07648">
    <property type="entry name" value="Kazal_2"/>
    <property type="match status" value="1"/>
</dbReference>
<feature type="transmembrane region" description="Helical" evidence="9">
    <location>
        <begin position="552"/>
        <end position="574"/>
    </location>
</feature>
<protein>
    <recommendedName>
        <fullName evidence="9">Solute carrier organic anion transporter family member</fullName>
    </recommendedName>
</protein>
<dbReference type="GO" id="GO:0016323">
    <property type="term" value="C:basolateral plasma membrane"/>
    <property type="evidence" value="ECO:0007669"/>
    <property type="project" value="TreeGrafter"/>
</dbReference>
<keyword evidence="9" id="KW-0406">Ion transport</keyword>
<dbReference type="InterPro" id="IPR036259">
    <property type="entry name" value="MFS_trans_sf"/>
</dbReference>
<feature type="domain" description="Thyroglobulin type-1" evidence="12">
    <location>
        <begin position="482"/>
        <end position="547"/>
    </location>
</feature>
<evidence type="ECO:0000313" key="14">
    <source>
        <dbReference type="Proteomes" id="UP001318040"/>
    </source>
</evidence>
<dbReference type="Proteomes" id="UP001318040">
    <property type="component" value="Chromosome 40"/>
</dbReference>
<accession>A0AAJ7X7T9</accession>
<gene>
    <name evidence="15 16" type="primary">LOC116950772</name>
</gene>
<evidence type="ECO:0000256" key="10">
    <source>
        <dbReference type="SAM" id="MobiDB-lite"/>
    </source>
</evidence>
<evidence type="ECO:0000256" key="5">
    <source>
        <dbReference type="ARBA" id="ARBA00022989"/>
    </source>
</evidence>
<feature type="transmembrane region" description="Helical" evidence="9">
    <location>
        <begin position="203"/>
        <end position="229"/>
    </location>
</feature>
<dbReference type="GO" id="GO:0015347">
    <property type="term" value="F:sodium-independent organic anion transmembrane transporter activity"/>
    <property type="evidence" value="ECO:0007669"/>
    <property type="project" value="TreeGrafter"/>
</dbReference>
<keyword evidence="4 9" id="KW-0812">Transmembrane</keyword>
<dbReference type="PANTHER" id="PTHR11388">
    <property type="entry name" value="ORGANIC ANION TRANSPORTER"/>
    <property type="match status" value="1"/>
</dbReference>
<dbReference type="Gene3D" id="1.20.1250.20">
    <property type="entry name" value="MFS general substrate transporter like domains"/>
    <property type="match status" value="2"/>
</dbReference>
<keyword evidence="6 9" id="KW-0472">Membrane</keyword>
<dbReference type="GO" id="GO:0043252">
    <property type="term" value="P:sodium-independent organic anion transport"/>
    <property type="evidence" value="ECO:0007669"/>
    <property type="project" value="TreeGrafter"/>
</dbReference>
<proteinExistence type="inferred from homology"/>
<evidence type="ECO:0000256" key="2">
    <source>
        <dbReference type="ARBA" id="ARBA00009657"/>
    </source>
</evidence>
<feature type="transmembrane region" description="Helical" evidence="9">
    <location>
        <begin position="241"/>
        <end position="269"/>
    </location>
</feature>
<dbReference type="SUPFAM" id="SSF103473">
    <property type="entry name" value="MFS general substrate transporter"/>
    <property type="match status" value="1"/>
</dbReference>
<evidence type="ECO:0000256" key="4">
    <source>
        <dbReference type="ARBA" id="ARBA00022692"/>
    </source>
</evidence>
<feature type="transmembrane region" description="Helical" evidence="9">
    <location>
        <begin position="396"/>
        <end position="421"/>
    </location>
</feature>
<dbReference type="RefSeq" id="XP_032824719.1">
    <property type="nucleotide sequence ID" value="XM_032968828.1"/>
</dbReference>
<dbReference type="PROSITE" id="PS50850">
    <property type="entry name" value="MFS"/>
    <property type="match status" value="1"/>
</dbReference>
<dbReference type="Pfam" id="PF03137">
    <property type="entry name" value="OATP"/>
    <property type="match status" value="1"/>
</dbReference>
<feature type="transmembrane region" description="Helical" evidence="9">
    <location>
        <begin position="586"/>
        <end position="611"/>
    </location>
</feature>
<feature type="transmembrane region" description="Helical" evidence="9">
    <location>
        <begin position="74"/>
        <end position="93"/>
    </location>
</feature>
<evidence type="ECO:0000256" key="3">
    <source>
        <dbReference type="ARBA" id="ARBA00022475"/>
    </source>
</evidence>
<feature type="transmembrane region" description="Helical" evidence="9">
    <location>
        <begin position="141"/>
        <end position="161"/>
    </location>
</feature>
<feature type="region of interest" description="Disordered" evidence="10">
    <location>
        <begin position="1"/>
        <end position="53"/>
    </location>
</feature>
<dbReference type="AlphaFoldDB" id="A0AAJ7X7T9"/>
<dbReference type="InterPro" id="IPR004156">
    <property type="entry name" value="OATP"/>
</dbReference>
<dbReference type="KEGG" id="pmrn:116950772"/>
<dbReference type="InterPro" id="IPR002350">
    <property type="entry name" value="Kazal_dom"/>
</dbReference>
<dbReference type="InterPro" id="IPR000716">
    <property type="entry name" value="Thyroglobulin_1"/>
</dbReference>
<feature type="transmembrane region" description="Helical" evidence="9">
    <location>
        <begin position="113"/>
        <end position="134"/>
    </location>
</feature>
<evidence type="ECO:0000259" key="12">
    <source>
        <dbReference type="PROSITE" id="PS51162"/>
    </source>
</evidence>
<dbReference type="InterPro" id="IPR036058">
    <property type="entry name" value="Kazal_dom_sf"/>
</dbReference>
<name>A0AAJ7X7T9_PETMA</name>
<evidence type="ECO:0000256" key="7">
    <source>
        <dbReference type="ARBA" id="ARBA00023157"/>
    </source>
</evidence>
<feature type="region of interest" description="Disordered" evidence="10">
    <location>
        <begin position="680"/>
        <end position="708"/>
    </location>
</feature>
<keyword evidence="3" id="KW-1003">Cell membrane</keyword>
<organism evidence="14 15">
    <name type="scientific">Petromyzon marinus</name>
    <name type="common">Sea lamprey</name>
    <dbReference type="NCBI Taxonomy" id="7757"/>
    <lineage>
        <taxon>Eukaryota</taxon>
        <taxon>Metazoa</taxon>
        <taxon>Chordata</taxon>
        <taxon>Craniata</taxon>
        <taxon>Vertebrata</taxon>
        <taxon>Cyclostomata</taxon>
        <taxon>Hyperoartia</taxon>
        <taxon>Petromyzontiformes</taxon>
        <taxon>Petromyzontidae</taxon>
        <taxon>Petromyzon</taxon>
    </lineage>
</organism>
<dbReference type="PROSITE" id="PS51162">
    <property type="entry name" value="THYROGLOBULIN_1_2"/>
    <property type="match status" value="1"/>
</dbReference>
<keyword evidence="7" id="KW-1015">Disulfide bond</keyword>
<comment type="caution">
    <text evidence="8">Lacks conserved residue(s) required for the propagation of feature annotation.</text>
</comment>
<sequence>MALGGVPNPAYEQEEDGRPAAEEPAPAEGGGGHPGPEGEEAGRRGKEEEAGEGPCGWWRVRPSCLQVCNNPKGYLLFFGLMCTLQGAAVNGLVNVSITTIEQRFDLRSSLTGLVSAGYDIAFCVCTLPVTFLGGRGHKPRWLALGAVVMGAGSLVFALPHFTAGPYRLGDQRLETCSATRNSSWCPAPGGEGGGDSAAAPLSAYLSVFVLGQLLHGAGCTPLYTLGTAFMDESVTQAQSSLYIGIAYGMSALGPAIGYVAGGQLLNIYIDVDRSGKAPLSPNDSRWLGAWWIGFIVAWLLSWAIAVPLFAFPRSLPGSARLRARYVSQAHQDGSEEVTARAGFGSGWRDFPIAFKLLVRNAVFMCVTVAGSTEGLVVAGFITFMPKFIENQFGQTSSFAALLGGLVSIPGAVVGQVLGGLLVSKLRLSCRRTLLLASGSSLASLALCAVFYFASCENAAFAGVTQPYNGSGEALLILEAECNAPCGCERSLFAPVCTDDGVQFFSACYAGCTTSIPQGFSNCSCVGLGGEGPSVGPSVEQGKCSSTCTNMPLFLGIFLLIIIFTFVSNTPAINVTLRCVPASQRSFALGVQWLFIRALGTIPGPILFGVIIDKTCILWSEKPCGERGACWTYDNPTMSLLLLAIGACCKVVTIVFFLVAFLVYKGPAKTPAPVDGADPLDSSHLPDPAASSLDSGYSDVPSCIESKQL</sequence>
<reference evidence="15 16" key="1">
    <citation type="submission" date="2025-04" db="UniProtKB">
        <authorList>
            <consortium name="RefSeq"/>
        </authorList>
    </citation>
    <scope>IDENTIFICATION</scope>
    <source>
        <tissue evidence="15 16">Sperm</tissue>
    </source>
</reference>
<dbReference type="GO" id="GO:0006811">
    <property type="term" value="P:monoatomic ion transport"/>
    <property type="evidence" value="ECO:0007669"/>
    <property type="project" value="UniProtKB-KW"/>
</dbReference>
<comment type="similarity">
    <text evidence="2 9">Belongs to the organo anion transporter (TC 2.A.60) family.</text>
</comment>
<feature type="transmembrane region" description="Helical" evidence="9">
    <location>
        <begin position="289"/>
        <end position="311"/>
    </location>
</feature>
<dbReference type="PANTHER" id="PTHR11388:SF160">
    <property type="entry name" value="SOLUTE CARRIER ORGANIC ANION TRANSPORTER FAMILY MEMBER"/>
    <property type="match status" value="1"/>
</dbReference>
<evidence type="ECO:0000313" key="15">
    <source>
        <dbReference type="RefSeq" id="XP_032824719.1"/>
    </source>
</evidence>
<evidence type="ECO:0000256" key="8">
    <source>
        <dbReference type="PROSITE-ProRule" id="PRU00500"/>
    </source>
</evidence>
<feature type="transmembrane region" description="Helical" evidence="9">
    <location>
        <begin position="433"/>
        <end position="453"/>
    </location>
</feature>
<evidence type="ECO:0000256" key="1">
    <source>
        <dbReference type="ARBA" id="ARBA00004651"/>
    </source>
</evidence>
<dbReference type="NCBIfam" id="TIGR00805">
    <property type="entry name" value="oat"/>
    <property type="match status" value="1"/>
</dbReference>
<feature type="domain" description="Kazal-like" evidence="13">
    <location>
        <begin position="475"/>
        <end position="526"/>
    </location>
</feature>
<feature type="transmembrane region" description="Helical" evidence="9">
    <location>
        <begin position="361"/>
        <end position="384"/>
    </location>
</feature>
<feature type="domain" description="Major facilitator superfamily (MFS) profile" evidence="11">
    <location>
        <begin position="74"/>
        <end position="663"/>
    </location>
</feature>
<dbReference type="SUPFAM" id="SSF100895">
    <property type="entry name" value="Kazal-type serine protease inhibitors"/>
    <property type="match status" value="1"/>
</dbReference>
<dbReference type="RefSeq" id="XP_032824720.1">
    <property type="nucleotide sequence ID" value="XM_032968829.1"/>
</dbReference>
<evidence type="ECO:0000259" key="13">
    <source>
        <dbReference type="PROSITE" id="PS51465"/>
    </source>
</evidence>
<dbReference type="PROSITE" id="PS51465">
    <property type="entry name" value="KAZAL_2"/>
    <property type="match status" value="1"/>
</dbReference>
<evidence type="ECO:0000313" key="16">
    <source>
        <dbReference type="RefSeq" id="XP_032824720.1"/>
    </source>
</evidence>
<evidence type="ECO:0000256" key="6">
    <source>
        <dbReference type="ARBA" id="ARBA00023136"/>
    </source>
</evidence>
<evidence type="ECO:0000259" key="11">
    <source>
        <dbReference type="PROSITE" id="PS50850"/>
    </source>
</evidence>
<comment type="subcellular location">
    <subcellularLocation>
        <location evidence="1 9">Cell membrane</location>
        <topology evidence="1 9">Multi-pass membrane protein</topology>
    </subcellularLocation>
</comment>
<keyword evidence="9" id="KW-0813">Transport</keyword>
<keyword evidence="5 9" id="KW-1133">Transmembrane helix</keyword>
<feature type="transmembrane region" description="Helical" evidence="9">
    <location>
        <begin position="640"/>
        <end position="663"/>
    </location>
</feature>
<keyword evidence="14" id="KW-1185">Reference proteome</keyword>
<evidence type="ECO:0000256" key="9">
    <source>
        <dbReference type="RuleBase" id="RU362056"/>
    </source>
</evidence>